<dbReference type="InterPro" id="IPR024072">
    <property type="entry name" value="DHFR-like_dom_sf"/>
</dbReference>
<dbReference type="RefSeq" id="WP_203817335.1">
    <property type="nucleotide sequence ID" value="NZ_BAAABP010000071.1"/>
</dbReference>
<reference evidence="2" key="1">
    <citation type="submission" date="2021-01" db="EMBL/GenBank/DDBJ databases">
        <title>Whole genome shotgun sequence of Actinoplanes ferrugineus NBRC 15555.</title>
        <authorList>
            <person name="Komaki H."/>
            <person name="Tamura T."/>
        </authorList>
    </citation>
    <scope>NUCLEOTIDE SEQUENCE</scope>
    <source>
        <strain evidence="2">NBRC 15555</strain>
    </source>
</reference>
<proteinExistence type="predicted"/>
<accession>A0A919IZQ9</accession>
<dbReference type="Gene3D" id="3.40.430.10">
    <property type="entry name" value="Dihydrofolate Reductase, subunit A"/>
    <property type="match status" value="1"/>
</dbReference>
<organism evidence="2 3">
    <name type="scientific">Paractinoplanes ferrugineus</name>
    <dbReference type="NCBI Taxonomy" id="113564"/>
    <lineage>
        <taxon>Bacteria</taxon>
        <taxon>Bacillati</taxon>
        <taxon>Actinomycetota</taxon>
        <taxon>Actinomycetes</taxon>
        <taxon>Micromonosporales</taxon>
        <taxon>Micromonosporaceae</taxon>
        <taxon>Paractinoplanes</taxon>
    </lineage>
</organism>
<dbReference type="PANTHER" id="PTHR38011">
    <property type="entry name" value="DIHYDROFOLATE REDUCTASE FAMILY PROTEIN (AFU_ORTHOLOGUE AFUA_8G06820)"/>
    <property type="match status" value="1"/>
</dbReference>
<evidence type="ECO:0000313" key="3">
    <source>
        <dbReference type="Proteomes" id="UP000598174"/>
    </source>
</evidence>
<dbReference type="EMBL" id="BOMM01000019">
    <property type="protein sequence ID" value="GIE10777.1"/>
    <property type="molecule type" value="Genomic_DNA"/>
</dbReference>
<gene>
    <name evidence="2" type="ORF">Afe05nite_26170</name>
</gene>
<dbReference type="GO" id="GO:0003677">
    <property type="term" value="F:DNA binding"/>
    <property type="evidence" value="ECO:0007669"/>
    <property type="project" value="UniProtKB-KW"/>
</dbReference>
<keyword evidence="2" id="KW-0238">DNA-binding</keyword>
<dbReference type="GO" id="GO:0009231">
    <property type="term" value="P:riboflavin biosynthetic process"/>
    <property type="evidence" value="ECO:0007669"/>
    <property type="project" value="InterPro"/>
</dbReference>
<evidence type="ECO:0000313" key="2">
    <source>
        <dbReference type="EMBL" id="GIE10777.1"/>
    </source>
</evidence>
<dbReference type="AlphaFoldDB" id="A0A919IZQ9"/>
<keyword evidence="3" id="KW-1185">Reference proteome</keyword>
<dbReference type="InterPro" id="IPR002734">
    <property type="entry name" value="RibDG_C"/>
</dbReference>
<evidence type="ECO:0000259" key="1">
    <source>
        <dbReference type="Pfam" id="PF01872"/>
    </source>
</evidence>
<dbReference type="PANTHER" id="PTHR38011:SF12">
    <property type="entry name" value="BIFUNCTIONAL DEAMINASE-REDUCTASE DOMAIN PROTEIN"/>
    <property type="match status" value="1"/>
</dbReference>
<dbReference type="SUPFAM" id="SSF53597">
    <property type="entry name" value="Dihydrofolate reductase-like"/>
    <property type="match status" value="1"/>
</dbReference>
<comment type="caution">
    <text evidence="2">The sequence shown here is derived from an EMBL/GenBank/DDBJ whole genome shotgun (WGS) entry which is preliminary data.</text>
</comment>
<feature type="domain" description="Bacterial bifunctional deaminase-reductase C-terminal" evidence="1">
    <location>
        <begin position="3"/>
        <end position="187"/>
    </location>
</feature>
<name>A0A919IZQ9_9ACTN</name>
<dbReference type="InterPro" id="IPR050765">
    <property type="entry name" value="Riboflavin_Biosynth_HTPR"/>
</dbReference>
<dbReference type="Pfam" id="PF01872">
    <property type="entry name" value="RibD_C"/>
    <property type="match status" value="1"/>
</dbReference>
<dbReference type="GO" id="GO:0008703">
    <property type="term" value="F:5-amino-6-(5-phosphoribosylamino)uracil reductase activity"/>
    <property type="evidence" value="ECO:0007669"/>
    <property type="project" value="InterPro"/>
</dbReference>
<dbReference type="Proteomes" id="UP000598174">
    <property type="component" value="Unassembled WGS sequence"/>
</dbReference>
<sequence length="195" mass="20583">MAKVVADITVSLDGFVTGPEPGLELGLGVGGEPLHEWALQPDAVDRAVLEEAVDATGVLIMGRRLFEVIDQPAGWNDEMGYGAGLAAQPPVLVVTRTPPEKVRLADRMTFVVDGIASAVAKGIAVAEERDVVIMGGGETIRRAIDAGVVDELRLHIAPVLLGGGTPLFDGAAPRRLRQIHVRVSGRATHATYRLD</sequence>
<protein>
    <submittedName>
        <fullName evidence="2">DNA-binding protein</fullName>
    </submittedName>
</protein>